<dbReference type="EnsemblPlants" id="AES64292">
    <property type="protein sequence ID" value="AES64292"/>
    <property type="gene ID" value="MTR_2g020690"/>
</dbReference>
<keyword evidence="1" id="KW-1133">Transmembrane helix</keyword>
<organism evidence="2 4">
    <name type="scientific">Medicago truncatula</name>
    <name type="common">Barrel medic</name>
    <name type="synonym">Medicago tribuloides</name>
    <dbReference type="NCBI Taxonomy" id="3880"/>
    <lineage>
        <taxon>Eukaryota</taxon>
        <taxon>Viridiplantae</taxon>
        <taxon>Streptophyta</taxon>
        <taxon>Embryophyta</taxon>
        <taxon>Tracheophyta</taxon>
        <taxon>Spermatophyta</taxon>
        <taxon>Magnoliopsida</taxon>
        <taxon>eudicotyledons</taxon>
        <taxon>Gunneridae</taxon>
        <taxon>Pentapetalae</taxon>
        <taxon>rosids</taxon>
        <taxon>fabids</taxon>
        <taxon>Fabales</taxon>
        <taxon>Fabaceae</taxon>
        <taxon>Papilionoideae</taxon>
        <taxon>50 kb inversion clade</taxon>
        <taxon>NPAAA clade</taxon>
        <taxon>Hologalegina</taxon>
        <taxon>IRL clade</taxon>
        <taxon>Trifolieae</taxon>
        <taxon>Medicago</taxon>
    </lineage>
</organism>
<sequence>MSLRLLCGCSESGRFGAEKHLPKLRVELEFWYLPIMSFPLTLILQGVRLFVVQPASFLPAKHIASIHIIIMMRDNMH</sequence>
<keyword evidence="1" id="KW-0472">Membrane</keyword>
<keyword evidence="1 2" id="KW-0812">Transmembrane</keyword>
<reference evidence="3" key="3">
    <citation type="submission" date="2015-04" db="UniProtKB">
        <authorList>
            <consortium name="EnsemblPlants"/>
        </authorList>
    </citation>
    <scope>IDENTIFICATION</scope>
    <source>
        <strain evidence="3">cv. Jemalong A17</strain>
    </source>
</reference>
<dbReference type="AlphaFoldDB" id="G7IFL7"/>
<name>G7IFL7_MEDTR</name>
<keyword evidence="4" id="KW-1185">Reference proteome</keyword>
<protein>
    <submittedName>
        <fullName evidence="2">Transmembrane protein, putative</fullName>
    </submittedName>
</protein>
<reference evidence="2 4" key="1">
    <citation type="journal article" date="2011" name="Nature">
        <title>The Medicago genome provides insight into the evolution of rhizobial symbioses.</title>
        <authorList>
            <person name="Young N.D."/>
            <person name="Debelle F."/>
            <person name="Oldroyd G.E."/>
            <person name="Geurts R."/>
            <person name="Cannon S.B."/>
            <person name="Udvardi M.K."/>
            <person name="Benedito V.A."/>
            <person name="Mayer K.F."/>
            <person name="Gouzy J."/>
            <person name="Schoof H."/>
            <person name="Van de Peer Y."/>
            <person name="Proost S."/>
            <person name="Cook D.R."/>
            <person name="Meyers B.C."/>
            <person name="Spannagl M."/>
            <person name="Cheung F."/>
            <person name="De Mita S."/>
            <person name="Krishnakumar V."/>
            <person name="Gundlach H."/>
            <person name="Zhou S."/>
            <person name="Mudge J."/>
            <person name="Bharti A.K."/>
            <person name="Murray J.D."/>
            <person name="Naoumkina M.A."/>
            <person name="Rosen B."/>
            <person name="Silverstein K.A."/>
            <person name="Tang H."/>
            <person name="Rombauts S."/>
            <person name="Zhao P.X."/>
            <person name="Zhou P."/>
            <person name="Barbe V."/>
            <person name="Bardou P."/>
            <person name="Bechner M."/>
            <person name="Bellec A."/>
            <person name="Berger A."/>
            <person name="Berges H."/>
            <person name="Bidwell S."/>
            <person name="Bisseling T."/>
            <person name="Choisne N."/>
            <person name="Couloux A."/>
            <person name="Denny R."/>
            <person name="Deshpande S."/>
            <person name="Dai X."/>
            <person name="Doyle J.J."/>
            <person name="Dudez A.M."/>
            <person name="Farmer A.D."/>
            <person name="Fouteau S."/>
            <person name="Franken C."/>
            <person name="Gibelin C."/>
            <person name="Gish J."/>
            <person name="Goldstein S."/>
            <person name="Gonzalez A.J."/>
            <person name="Green P.J."/>
            <person name="Hallab A."/>
            <person name="Hartog M."/>
            <person name="Hua A."/>
            <person name="Humphray S.J."/>
            <person name="Jeong D.H."/>
            <person name="Jing Y."/>
            <person name="Jocker A."/>
            <person name="Kenton S.M."/>
            <person name="Kim D.J."/>
            <person name="Klee K."/>
            <person name="Lai H."/>
            <person name="Lang C."/>
            <person name="Lin S."/>
            <person name="Macmil S.L."/>
            <person name="Magdelenat G."/>
            <person name="Matthews L."/>
            <person name="McCorrison J."/>
            <person name="Monaghan E.L."/>
            <person name="Mun J.H."/>
            <person name="Najar F.Z."/>
            <person name="Nicholson C."/>
            <person name="Noirot C."/>
            <person name="O'Bleness M."/>
            <person name="Paule C.R."/>
            <person name="Poulain J."/>
            <person name="Prion F."/>
            <person name="Qin B."/>
            <person name="Qu C."/>
            <person name="Retzel E.F."/>
            <person name="Riddle C."/>
            <person name="Sallet E."/>
            <person name="Samain S."/>
            <person name="Samson N."/>
            <person name="Sanders I."/>
            <person name="Saurat O."/>
            <person name="Scarpelli C."/>
            <person name="Schiex T."/>
            <person name="Segurens B."/>
            <person name="Severin A.J."/>
            <person name="Sherrier D.J."/>
            <person name="Shi R."/>
            <person name="Sims S."/>
            <person name="Singer S.R."/>
            <person name="Sinharoy S."/>
            <person name="Sterck L."/>
            <person name="Viollet A."/>
            <person name="Wang B.B."/>
            <person name="Wang K."/>
            <person name="Wang M."/>
            <person name="Wang X."/>
            <person name="Warfsmann J."/>
            <person name="Weissenbach J."/>
            <person name="White D.D."/>
            <person name="White J.D."/>
            <person name="Wiley G.B."/>
            <person name="Wincker P."/>
            <person name="Xing Y."/>
            <person name="Yang L."/>
            <person name="Yao Z."/>
            <person name="Ying F."/>
            <person name="Zhai J."/>
            <person name="Zhou L."/>
            <person name="Zuber A."/>
            <person name="Denarie J."/>
            <person name="Dixon R.A."/>
            <person name="May G.D."/>
            <person name="Schwartz D.C."/>
            <person name="Rogers J."/>
            <person name="Quetier F."/>
            <person name="Town C.D."/>
            <person name="Roe B.A."/>
        </authorList>
    </citation>
    <scope>NUCLEOTIDE SEQUENCE [LARGE SCALE GENOMIC DNA]</scope>
    <source>
        <strain evidence="2">A17</strain>
        <strain evidence="3 4">cv. Jemalong A17</strain>
    </source>
</reference>
<evidence type="ECO:0000313" key="3">
    <source>
        <dbReference type="EnsemblPlants" id="AES64292"/>
    </source>
</evidence>
<proteinExistence type="predicted"/>
<dbReference type="HOGENOM" id="CLU_2641793_0_0_1"/>
<evidence type="ECO:0000313" key="2">
    <source>
        <dbReference type="EMBL" id="AES64292.1"/>
    </source>
</evidence>
<reference evidence="2 4" key="2">
    <citation type="journal article" date="2014" name="BMC Genomics">
        <title>An improved genome release (version Mt4.0) for the model legume Medicago truncatula.</title>
        <authorList>
            <person name="Tang H."/>
            <person name="Krishnakumar V."/>
            <person name="Bidwell S."/>
            <person name="Rosen B."/>
            <person name="Chan A."/>
            <person name="Zhou S."/>
            <person name="Gentzbittel L."/>
            <person name="Childs K.L."/>
            <person name="Yandell M."/>
            <person name="Gundlach H."/>
            <person name="Mayer K.F."/>
            <person name="Schwartz D.C."/>
            <person name="Town C.D."/>
        </authorList>
    </citation>
    <scope>GENOME REANNOTATION</scope>
    <source>
        <strain evidence="3 4">cv. Jemalong A17</strain>
    </source>
</reference>
<evidence type="ECO:0000256" key="1">
    <source>
        <dbReference type="SAM" id="Phobius"/>
    </source>
</evidence>
<accession>G7IFL7</accession>
<dbReference type="Proteomes" id="UP000002051">
    <property type="component" value="Chromosome 2"/>
</dbReference>
<dbReference type="EMBL" id="CM001218">
    <property type="protein sequence ID" value="AES64292.1"/>
    <property type="molecule type" value="Genomic_DNA"/>
</dbReference>
<gene>
    <name evidence="2" type="ordered locus">MTR_2g020690</name>
</gene>
<evidence type="ECO:0000313" key="4">
    <source>
        <dbReference type="Proteomes" id="UP000002051"/>
    </source>
</evidence>
<feature type="transmembrane region" description="Helical" evidence="1">
    <location>
        <begin position="30"/>
        <end position="51"/>
    </location>
</feature>
<dbReference type="PaxDb" id="3880-AES64292"/>